<dbReference type="PANTHER" id="PTHR47165:SF4">
    <property type="entry name" value="OS03G0429900 PROTEIN"/>
    <property type="match status" value="1"/>
</dbReference>
<dbReference type="PANTHER" id="PTHR47165">
    <property type="entry name" value="OS03G0429900 PROTEIN"/>
    <property type="match status" value="1"/>
</dbReference>
<protein>
    <recommendedName>
        <fullName evidence="3">Replication factor A C-terminal domain-containing protein</fullName>
    </recommendedName>
</protein>
<dbReference type="Gramene" id="AUR62000795-RA">
    <property type="protein sequence ID" value="AUR62000795-RA:cds"/>
    <property type="gene ID" value="AUR62000795"/>
</dbReference>
<dbReference type="AlphaFoldDB" id="A0A803KP39"/>
<accession>A0A803KP39</accession>
<dbReference type="SUPFAM" id="SSF50249">
    <property type="entry name" value="Nucleic acid-binding proteins"/>
    <property type="match status" value="2"/>
</dbReference>
<dbReference type="Gene3D" id="2.40.50.140">
    <property type="entry name" value="Nucleic acid-binding proteins"/>
    <property type="match status" value="2"/>
</dbReference>
<evidence type="ECO:0008006" key="3">
    <source>
        <dbReference type="Google" id="ProtNLM"/>
    </source>
</evidence>
<keyword evidence="2" id="KW-1185">Reference proteome</keyword>
<dbReference type="Proteomes" id="UP000596660">
    <property type="component" value="Unplaced"/>
</dbReference>
<dbReference type="EnsemblPlants" id="AUR62000795-RA">
    <property type="protein sequence ID" value="AUR62000795-RA:cds"/>
    <property type="gene ID" value="AUR62000795"/>
</dbReference>
<organism evidence="1 2">
    <name type="scientific">Chenopodium quinoa</name>
    <name type="common">Quinoa</name>
    <dbReference type="NCBI Taxonomy" id="63459"/>
    <lineage>
        <taxon>Eukaryota</taxon>
        <taxon>Viridiplantae</taxon>
        <taxon>Streptophyta</taxon>
        <taxon>Embryophyta</taxon>
        <taxon>Tracheophyta</taxon>
        <taxon>Spermatophyta</taxon>
        <taxon>Magnoliopsida</taxon>
        <taxon>eudicotyledons</taxon>
        <taxon>Gunneridae</taxon>
        <taxon>Pentapetalae</taxon>
        <taxon>Caryophyllales</taxon>
        <taxon>Chenopodiaceae</taxon>
        <taxon>Chenopodioideae</taxon>
        <taxon>Atripliceae</taxon>
        <taxon>Chenopodium</taxon>
    </lineage>
</organism>
<evidence type="ECO:0000313" key="2">
    <source>
        <dbReference type="Proteomes" id="UP000596660"/>
    </source>
</evidence>
<name>A0A803KP39_CHEQI</name>
<reference evidence="1" key="1">
    <citation type="journal article" date="2017" name="Nature">
        <title>The genome of Chenopodium quinoa.</title>
        <authorList>
            <person name="Jarvis D.E."/>
            <person name="Ho Y.S."/>
            <person name="Lightfoot D.J."/>
            <person name="Schmoeckel S.M."/>
            <person name="Li B."/>
            <person name="Borm T.J.A."/>
            <person name="Ohyanagi H."/>
            <person name="Mineta K."/>
            <person name="Michell C.T."/>
            <person name="Saber N."/>
            <person name="Kharbatia N.M."/>
            <person name="Rupper R.R."/>
            <person name="Sharp A.R."/>
            <person name="Dally N."/>
            <person name="Boughton B.A."/>
            <person name="Woo Y.H."/>
            <person name="Gao G."/>
            <person name="Schijlen E.G.W.M."/>
            <person name="Guo X."/>
            <person name="Momin A.A."/>
            <person name="Negrao S."/>
            <person name="Al-Babili S."/>
            <person name="Gehring C."/>
            <person name="Roessner U."/>
            <person name="Jung C."/>
            <person name="Murphy K."/>
            <person name="Arold S.T."/>
            <person name="Gojobori T."/>
            <person name="van der Linden C.G."/>
            <person name="van Loo E.N."/>
            <person name="Jellen E.N."/>
            <person name="Maughan P.J."/>
            <person name="Tester M."/>
        </authorList>
    </citation>
    <scope>NUCLEOTIDE SEQUENCE [LARGE SCALE GENOMIC DNA]</scope>
    <source>
        <strain evidence="1">cv. PI 614886</strain>
    </source>
</reference>
<dbReference type="InterPro" id="IPR012340">
    <property type="entry name" value="NA-bd_OB-fold"/>
</dbReference>
<sequence length="350" mass="39514">MKPEYTPLDKLSPVSKAYKVRVTVKEKSPIRTPPNKKRFQKLVFEDEEGNSMKATLFGDECDHFKKVFEHRKKYEIANSPIRTINPKFSSFPGECELTFGGMTKIQAIDRTEGPILPEYIPITDVLKTIGPADRFDLLGIVVHMEEVRQVTYKSGRVADVRAISIVNERAHAQPDIIVGYMARQLEFMTAGTEPVPTTLDQIISKNVDNTVQEELYTLTVTIPDAQLSNVIAYIGCDNCGRRCGLAANVPFFCPHCPDKKCTSTERVNFTFDATDDTRTFRLTAFGTVCEQIFNLTTLEVFNRKIKDDWNDFDHLAAALKSTPMHIIVHPAQALNRVGVLRWVVQSVSRP</sequence>
<evidence type="ECO:0000313" key="1">
    <source>
        <dbReference type="EnsemblPlants" id="AUR62000795-RA:cds"/>
    </source>
</evidence>
<proteinExistence type="predicted"/>
<dbReference type="OMA" id="HICKNGY"/>
<reference evidence="1" key="2">
    <citation type="submission" date="2021-03" db="UniProtKB">
        <authorList>
            <consortium name="EnsemblPlants"/>
        </authorList>
    </citation>
    <scope>IDENTIFICATION</scope>
</reference>